<gene>
    <name evidence="2" type="ORF">MGL_3751</name>
</gene>
<dbReference type="VEuPathDB" id="FungiDB:MGL_3751"/>
<accession>A8QAJ2</accession>
<comment type="caution">
    <text evidence="2">The sequence shown here is derived from an EMBL/GenBank/DDBJ whole genome shotgun (WGS) entry which is preliminary data.</text>
</comment>
<dbReference type="KEGG" id="mgl:MGL_3751"/>
<dbReference type="Proteomes" id="UP000008837">
    <property type="component" value="Unassembled WGS sequence"/>
</dbReference>
<dbReference type="RefSeq" id="XP_001729284.1">
    <property type="nucleotide sequence ID" value="XM_001729232.1"/>
</dbReference>
<sequence>MKIPVTAALATILLVPLLGISFAFAIPTVYQTPFHYNENPENTQFSSNEPAYNVSECPSPEARPVIRVAVVGAGISGTSAAYLLSKAQKHLDKVNAYGIPGCKNVTWPERVLVTVYERSEKIGGRIQSIHPLDDPKYPPIESGASIFSEVNAHLVQASSSLHLERTPREMIPNGGYGLWNGEEMLIDNFGGSKWDQLRLYWRYGFSPQTTLNL</sequence>
<dbReference type="Gene3D" id="3.50.50.60">
    <property type="entry name" value="FAD/NAD(P)-binding domain"/>
    <property type="match status" value="1"/>
</dbReference>
<organism evidence="2 3">
    <name type="scientific">Malassezia globosa (strain ATCC MYA-4612 / CBS 7966)</name>
    <name type="common">Dandruff-associated fungus</name>
    <dbReference type="NCBI Taxonomy" id="425265"/>
    <lineage>
        <taxon>Eukaryota</taxon>
        <taxon>Fungi</taxon>
        <taxon>Dikarya</taxon>
        <taxon>Basidiomycota</taxon>
        <taxon>Ustilaginomycotina</taxon>
        <taxon>Malasseziomycetes</taxon>
        <taxon>Malasseziales</taxon>
        <taxon>Malasseziaceae</taxon>
        <taxon>Malassezia</taxon>
    </lineage>
</organism>
<proteinExistence type="predicted"/>
<evidence type="ECO:0000256" key="1">
    <source>
        <dbReference type="SAM" id="SignalP"/>
    </source>
</evidence>
<feature type="chain" id="PRO_5002728042" description="Prenylcysteine lyase domain-containing protein" evidence="1">
    <location>
        <begin position="26"/>
        <end position="213"/>
    </location>
</feature>
<dbReference type="PANTHER" id="PTHR15944">
    <property type="entry name" value="FARNESYLCYSTEINE LYASE"/>
    <property type="match status" value="1"/>
</dbReference>
<protein>
    <recommendedName>
        <fullName evidence="4">Prenylcysteine lyase domain-containing protein</fullName>
    </recommendedName>
</protein>
<dbReference type="PANTHER" id="PTHR15944:SF0">
    <property type="entry name" value="PRENYLCYSTEINE LYASE DOMAIN-CONTAINING PROTEIN"/>
    <property type="match status" value="1"/>
</dbReference>
<dbReference type="AlphaFoldDB" id="A8QAJ2"/>
<name>A8QAJ2_MALGO</name>
<dbReference type="InterPro" id="IPR017046">
    <property type="entry name" value="Prenylcysteine_Oxase1"/>
</dbReference>
<evidence type="ECO:0008006" key="4">
    <source>
        <dbReference type="Google" id="ProtNLM"/>
    </source>
</evidence>
<dbReference type="SUPFAM" id="SSF51905">
    <property type="entry name" value="FAD/NAD(P)-binding domain"/>
    <property type="match status" value="2"/>
</dbReference>
<dbReference type="InterPro" id="IPR036188">
    <property type="entry name" value="FAD/NAD-bd_sf"/>
</dbReference>
<feature type="signal peptide" evidence="1">
    <location>
        <begin position="1"/>
        <end position="25"/>
    </location>
</feature>
<evidence type="ECO:0000313" key="3">
    <source>
        <dbReference type="Proteomes" id="UP000008837"/>
    </source>
</evidence>
<keyword evidence="3" id="KW-1185">Reference proteome</keyword>
<dbReference type="EMBL" id="AAYY01000014">
    <property type="protein sequence ID" value="EDP42070.1"/>
    <property type="molecule type" value="Genomic_DNA"/>
</dbReference>
<dbReference type="InParanoid" id="A8QAJ2"/>
<reference evidence="2 3" key="1">
    <citation type="journal article" date="2007" name="Proc. Natl. Acad. Sci. U.S.A.">
        <title>Dandruff-associated Malassezia genomes reveal convergent and divergent virulence traits shared with plant and human fungal pathogens.</title>
        <authorList>
            <person name="Xu J."/>
            <person name="Saunders C.W."/>
            <person name="Hu P."/>
            <person name="Grant R.A."/>
            <person name="Boekhout T."/>
            <person name="Kuramae E.E."/>
            <person name="Kronstad J.W."/>
            <person name="Deangelis Y.M."/>
            <person name="Reeder N.L."/>
            <person name="Johnstone K.R."/>
            <person name="Leland M."/>
            <person name="Fieno A.M."/>
            <person name="Begley W.M."/>
            <person name="Sun Y."/>
            <person name="Lacey M.P."/>
            <person name="Chaudhary T."/>
            <person name="Keough T."/>
            <person name="Chu L."/>
            <person name="Sears R."/>
            <person name="Yuan B."/>
            <person name="Dawson T.L.Jr."/>
        </authorList>
    </citation>
    <scope>NUCLEOTIDE SEQUENCE [LARGE SCALE GENOMIC DNA]</scope>
    <source>
        <strain evidence="3">ATCC MYA-4612 / CBS 7966</strain>
    </source>
</reference>
<keyword evidence="1" id="KW-0732">Signal</keyword>
<dbReference type="GeneID" id="5853590"/>
<dbReference type="GO" id="GO:0001735">
    <property type="term" value="F:prenylcysteine oxidase activity"/>
    <property type="evidence" value="ECO:0007669"/>
    <property type="project" value="InterPro"/>
</dbReference>
<dbReference type="OrthoDB" id="437369at2759"/>
<evidence type="ECO:0000313" key="2">
    <source>
        <dbReference type="EMBL" id="EDP42070.1"/>
    </source>
</evidence>
<dbReference type="GO" id="GO:0030327">
    <property type="term" value="P:prenylated protein catabolic process"/>
    <property type="evidence" value="ECO:0007669"/>
    <property type="project" value="TreeGrafter"/>
</dbReference>